<name>A0A6J7WFK9_9CAUD</name>
<evidence type="ECO:0008006" key="2">
    <source>
        <dbReference type="Google" id="ProtNLM"/>
    </source>
</evidence>
<dbReference type="PROSITE" id="PS51257">
    <property type="entry name" value="PROKAR_LIPOPROTEIN"/>
    <property type="match status" value="1"/>
</dbReference>
<gene>
    <name evidence="1" type="ORF">UFOVP194_33</name>
</gene>
<accession>A0A6J7WFK9</accession>
<sequence length="61" mass="6722">MKLKTILAAGLLLILVGCQPILVKPTKPILKIEQRADGGFCVDRENASKLGDYILELERSK</sequence>
<evidence type="ECO:0000313" key="1">
    <source>
        <dbReference type="EMBL" id="CAB5212600.1"/>
    </source>
</evidence>
<reference evidence="1" key="1">
    <citation type="submission" date="2020-05" db="EMBL/GenBank/DDBJ databases">
        <authorList>
            <person name="Chiriac C."/>
            <person name="Salcher M."/>
            <person name="Ghai R."/>
            <person name="Kavagutti S V."/>
        </authorList>
    </citation>
    <scope>NUCLEOTIDE SEQUENCE</scope>
</reference>
<proteinExistence type="predicted"/>
<protein>
    <recommendedName>
        <fullName evidence="2">Lipoprotein</fullName>
    </recommendedName>
</protein>
<organism evidence="1">
    <name type="scientific">uncultured Caudovirales phage</name>
    <dbReference type="NCBI Taxonomy" id="2100421"/>
    <lineage>
        <taxon>Viruses</taxon>
        <taxon>Duplodnaviria</taxon>
        <taxon>Heunggongvirae</taxon>
        <taxon>Uroviricota</taxon>
        <taxon>Caudoviricetes</taxon>
        <taxon>Peduoviridae</taxon>
        <taxon>Maltschvirus</taxon>
        <taxon>Maltschvirus maltsch</taxon>
    </lineage>
</organism>
<dbReference type="EMBL" id="LR798238">
    <property type="protein sequence ID" value="CAB5212600.1"/>
    <property type="molecule type" value="Genomic_DNA"/>
</dbReference>